<gene>
    <name evidence="1" type="ORF">BECKTUN1418D_GA0071000_107212</name>
</gene>
<evidence type="ECO:0000313" key="1">
    <source>
        <dbReference type="EMBL" id="VFK57952.1"/>
    </source>
</evidence>
<dbReference type="InterPro" id="IPR025591">
    <property type="entry name" value="RloB"/>
</dbReference>
<protein>
    <submittedName>
        <fullName evidence="1">RloB-like protein</fullName>
    </submittedName>
</protein>
<organism evidence="1">
    <name type="scientific">Candidatus Kentrum sp. TUN</name>
    <dbReference type="NCBI Taxonomy" id="2126343"/>
    <lineage>
        <taxon>Bacteria</taxon>
        <taxon>Pseudomonadati</taxon>
        <taxon>Pseudomonadota</taxon>
        <taxon>Gammaproteobacteria</taxon>
        <taxon>Candidatus Kentrum</taxon>
    </lineage>
</organism>
<proteinExistence type="predicted"/>
<reference evidence="1" key="1">
    <citation type="submission" date="2019-02" db="EMBL/GenBank/DDBJ databases">
        <authorList>
            <person name="Gruber-Vodicka R. H."/>
            <person name="Seah K. B. B."/>
        </authorList>
    </citation>
    <scope>NUCLEOTIDE SEQUENCE</scope>
    <source>
        <strain evidence="1">BECK_BY1</strain>
    </source>
</reference>
<sequence>MAPYRSWKIQPKYWGADVRRKPRSPHRQLDHMPEERYEYVLIVCEGEKTEPYYFKELRKKYRLSAINIQVTSADGSDPVSVVRTARSRQNDRKKTRQKPFDRIYCVFDRDEHSNFDAACQQLADLQNQGFRSACSWPCFEFWLLLHFRYTRGPFVRDGKRTAAQNCEHALRSEMNDYRKGKTDVFVKLLPRLEEAKKRAIRALQNAKETDERNSSTKVHQLVDYLQTLSR</sequence>
<dbReference type="AlphaFoldDB" id="A0A450ZVV8"/>
<dbReference type="Pfam" id="PF13707">
    <property type="entry name" value="RloB"/>
    <property type="match status" value="1"/>
</dbReference>
<dbReference type="EMBL" id="CAADFX010000072">
    <property type="protein sequence ID" value="VFK57952.1"/>
    <property type="molecule type" value="Genomic_DNA"/>
</dbReference>
<accession>A0A450ZVV8</accession>
<name>A0A450ZVV8_9GAMM</name>